<evidence type="ECO:0000313" key="1">
    <source>
        <dbReference type="EMBL" id="WOL01719.1"/>
    </source>
</evidence>
<organism evidence="1 2">
    <name type="scientific">Canna indica</name>
    <name type="common">Indian-shot</name>
    <dbReference type="NCBI Taxonomy" id="4628"/>
    <lineage>
        <taxon>Eukaryota</taxon>
        <taxon>Viridiplantae</taxon>
        <taxon>Streptophyta</taxon>
        <taxon>Embryophyta</taxon>
        <taxon>Tracheophyta</taxon>
        <taxon>Spermatophyta</taxon>
        <taxon>Magnoliopsida</taxon>
        <taxon>Liliopsida</taxon>
        <taxon>Zingiberales</taxon>
        <taxon>Cannaceae</taxon>
        <taxon>Canna</taxon>
    </lineage>
</organism>
<name>A0AAQ3K428_9LILI</name>
<reference evidence="1 2" key="1">
    <citation type="submission" date="2023-10" db="EMBL/GenBank/DDBJ databases">
        <title>Chromosome-scale genome assembly provides insights into flower coloration mechanisms of Canna indica.</title>
        <authorList>
            <person name="Li C."/>
        </authorList>
    </citation>
    <scope>NUCLEOTIDE SEQUENCE [LARGE SCALE GENOMIC DNA]</scope>
    <source>
        <tissue evidence="1">Flower</tissue>
    </source>
</reference>
<dbReference type="Proteomes" id="UP001327560">
    <property type="component" value="Chromosome 3"/>
</dbReference>
<sequence length="216" mass="24133">MAMAAKATYGLRQVGENIVSEEPEDGDEVQRSTETRTYLDHPESRRLLLPSFWPITSSVTSDSDPNQDPFFLVFTSGLPFPGTGSGYSDDNCLSLSLDLFCRRRSPSSSISEIERGEVKEEDDAGYDPVREAVIPVWSMDDFFVRRRSSIESLRARTVDSRGLRVVALDFDSDTDEQIVAVGMDSDDNDEHIVAWAWILMTTMSNAVSQMIQVFVG</sequence>
<keyword evidence="2" id="KW-1185">Reference proteome</keyword>
<accession>A0AAQ3K428</accession>
<evidence type="ECO:0000313" key="2">
    <source>
        <dbReference type="Proteomes" id="UP001327560"/>
    </source>
</evidence>
<proteinExistence type="predicted"/>
<dbReference type="AlphaFoldDB" id="A0AAQ3K428"/>
<gene>
    <name evidence="1" type="ORF">Cni_G10436</name>
</gene>
<protein>
    <submittedName>
        <fullName evidence="1">Uncharacterized protein</fullName>
    </submittedName>
</protein>
<dbReference type="EMBL" id="CP136892">
    <property type="protein sequence ID" value="WOL01719.1"/>
    <property type="molecule type" value="Genomic_DNA"/>
</dbReference>